<dbReference type="EMBL" id="SODV01000001">
    <property type="protein sequence ID" value="TDX02227.1"/>
    <property type="molecule type" value="Genomic_DNA"/>
</dbReference>
<dbReference type="AlphaFoldDB" id="A0A4R8DXR3"/>
<protein>
    <recommendedName>
        <fullName evidence="3">ABC transporter ATPase</fullName>
    </recommendedName>
</protein>
<evidence type="ECO:0000313" key="2">
    <source>
        <dbReference type="Proteomes" id="UP000294498"/>
    </source>
</evidence>
<dbReference type="OrthoDB" id="978691at2"/>
<keyword evidence="2" id="KW-1185">Reference proteome</keyword>
<comment type="caution">
    <text evidence="1">The sequence shown here is derived from an EMBL/GenBank/DDBJ whole genome shotgun (WGS) entry which is preliminary data.</text>
</comment>
<gene>
    <name evidence="1" type="ORF">EDB95_3281</name>
</gene>
<reference evidence="1 2" key="1">
    <citation type="submission" date="2019-03" db="EMBL/GenBank/DDBJ databases">
        <title>Genomic Encyclopedia of Type Strains, Phase IV (KMG-IV): sequencing the most valuable type-strain genomes for metagenomic binning, comparative biology and taxonomic classification.</title>
        <authorList>
            <person name="Goeker M."/>
        </authorList>
    </citation>
    <scope>NUCLEOTIDE SEQUENCE [LARGE SCALE GENOMIC DNA]</scope>
    <source>
        <strain evidence="1 2">DSM 100059</strain>
    </source>
</reference>
<dbReference type="Proteomes" id="UP000294498">
    <property type="component" value="Unassembled WGS sequence"/>
</dbReference>
<evidence type="ECO:0000313" key="1">
    <source>
        <dbReference type="EMBL" id="TDX02227.1"/>
    </source>
</evidence>
<name>A0A4R8DXR3_9BACT</name>
<sequence>MTFEFKHLLPEDFSPTSRVWIYQASRPFLLSEALELEDMLQTFVSSWTTHGAPVKGYANLLFGRFIVLMADTSVSGCSTDSSVHLIKDIEKRFEINLFDRLALAFVVKEKIQVIPMSQVDYAIKEGFIDADTIYFNNIVPSKEEMEDNWMIPLADSWLAGRFLPLRK</sequence>
<evidence type="ECO:0008006" key="3">
    <source>
        <dbReference type="Google" id="ProtNLM"/>
    </source>
</evidence>
<accession>A0A4R8DXR3</accession>
<proteinExistence type="predicted"/>
<organism evidence="1 2">
    <name type="scientific">Dinghuibacter silviterrae</name>
    <dbReference type="NCBI Taxonomy" id="1539049"/>
    <lineage>
        <taxon>Bacteria</taxon>
        <taxon>Pseudomonadati</taxon>
        <taxon>Bacteroidota</taxon>
        <taxon>Chitinophagia</taxon>
        <taxon>Chitinophagales</taxon>
        <taxon>Chitinophagaceae</taxon>
        <taxon>Dinghuibacter</taxon>
    </lineage>
</organism>
<dbReference type="RefSeq" id="WP_133994848.1">
    <property type="nucleotide sequence ID" value="NZ_SODV01000001.1"/>
</dbReference>